<dbReference type="HOGENOM" id="CLU_055978_0_1_7"/>
<dbReference type="PROSITE" id="PS50828">
    <property type="entry name" value="SMR"/>
    <property type="match status" value="1"/>
</dbReference>
<dbReference type="KEGG" id="hoh:Hoch_4124"/>
<protein>
    <submittedName>
        <fullName evidence="3">Smr protein/MutS2</fullName>
    </submittedName>
</protein>
<gene>
    <name evidence="3" type="ordered locus">Hoch_4124</name>
</gene>
<dbReference type="Proteomes" id="UP000001880">
    <property type="component" value="Chromosome"/>
</dbReference>
<dbReference type="SMART" id="SM00463">
    <property type="entry name" value="SMR"/>
    <property type="match status" value="1"/>
</dbReference>
<sequence>MSRRKRPRGRRPGSGSGPGADPGNVGTDAPATPPEQRTQDPPAALSDAELMARAMADVQPLGDRERVHLPAPQPPPRARDRQALRIAAPPTLTIEGRSGYAPGVTARERGALAAGRRTVDLRIDLHGFRVDGARQTLHRRLEQAARAGKRCALVIHGRGHHSGGHSVLREAVIEALQQPPLVHLVLAFCPAIPLHGGDGAMYILLTRAR</sequence>
<reference evidence="3 4" key="1">
    <citation type="journal article" date="2010" name="Stand. Genomic Sci.">
        <title>Complete genome sequence of Haliangium ochraceum type strain (SMP-2).</title>
        <authorList>
            <consortium name="US DOE Joint Genome Institute (JGI-PGF)"/>
            <person name="Ivanova N."/>
            <person name="Daum C."/>
            <person name="Lang E."/>
            <person name="Abt B."/>
            <person name="Kopitz M."/>
            <person name="Saunders E."/>
            <person name="Lapidus A."/>
            <person name="Lucas S."/>
            <person name="Glavina Del Rio T."/>
            <person name="Nolan M."/>
            <person name="Tice H."/>
            <person name="Copeland A."/>
            <person name="Cheng J.F."/>
            <person name="Chen F."/>
            <person name="Bruce D."/>
            <person name="Goodwin L."/>
            <person name="Pitluck S."/>
            <person name="Mavromatis K."/>
            <person name="Pati A."/>
            <person name="Mikhailova N."/>
            <person name="Chen A."/>
            <person name="Palaniappan K."/>
            <person name="Land M."/>
            <person name="Hauser L."/>
            <person name="Chang Y.J."/>
            <person name="Jeffries C.D."/>
            <person name="Detter J.C."/>
            <person name="Brettin T."/>
            <person name="Rohde M."/>
            <person name="Goker M."/>
            <person name="Bristow J."/>
            <person name="Markowitz V."/>
            <person name="Eisen J.A."/>
            <person name="Hugenholtz P."/>
            <person name="Kyrpides N.C."/>
            <person name="Klenk H.P."/>
        </authorList>
    </citation>
    <scope>NUCLEOTIDE SEQUENCE [LARGE SCALE GENOMIC DNA]</scope>
    <source>
        <strain evidence="4">DSM 14365 / CIP 107738 / JCM 11303 / AJ 13395 / SMP-2</strain>
    </source>
</reference>
<keyword evidence="4" id="KW-1185">Reference proteome</keyword>
<evidence type="ECO:0000313" key="4">
    <source>
        <dbReference type="Proteomes" id="UP000001880"/>
    </source>
</evidence>
<evidence type="ECO:0000259" key="2">
    <source>
        <dbReference type="PROSITE" id="PS50828"/>
    </source>
</evidence>
<dbReference type="Pfam" id="PF01713">
    <property type="entry name" value="Smr"/>
    <property type="match status" value="1"/>
</dbReference>
<dbReference type="Gene3D" id="3.30.1370.110">
    <property type="match status" value="1"/>
</dbReference>
<name>D0LJP8_HALO1</name>
<dbReference type="eggNOG" id="COG2840">
    <property type="taxonomic scope" value="Bacteria"/>
</dbReference>
<dbReference type="EMBL" id="CP001804">
    <property type="protein sequence ID" value="ACY16622.1"/>
    <property type="molecule type" value="Genomic_DNA"/>
</dbReference>
<organism evidence="3 4">
    <name type="scientific">Haliangium ochraceum (strain DSM 14365 / JCM 11303 / SMP-2)</name>
    <dbReference type="NCBI Taxonomy" id="502025"/>
    <lineage>
        <taxon>Bacteria</taxon>
        <taxon>Pseudomonadati</taxon>
        <taxon>Myxococcota</taxon>
        <taxon>Polyangia</taxon>
        <taxon>Haliangiales</taxon>
        <taxon>Kofleriaceae</taxon>
        <taxon>Haliangium</taxon>
    </lineage>
</organism>
<dbReference type="PANTHER" id="PTHR35562:SF2">
    <property type="entry name" value="DNA ENDONUCLEASE SMRA-RELATED"/>
    <property type="match status" value="1"/>
</dbReference>
<feature type="region of interest" description="Disordered" evidence="1">
    <location>
        <begin position="1"/>
        <end position="81"/>
    </location>
</feature>
<dbReference type="AlphaFoldDB" id="D0LJP8"/>
<accession>D0LJP8</accession>
<evidence type="ECO:0000313" key="3">
    <source>
        <dbReference type="EMBL" id="ACY16622.1"/>
    </source>
</evidence>
<dbReference type="SUPFAM" id="SSF160443">
    <property type="entry name" value="SMR domain-like"/>
    <property type="match status" value="1"/>
</dbReference>
<dbReference type="OrthoDB" id="9808881at2"/>
<evidence type="ECO:0000256" key="1">
    <source>
        <dbReference type="SAM" id="MobiDB-lite"/>
    </source>
</evidence>
<dbReference type="RefSeq" id="WP_012829220.1">
    <property type="nucleotide sequence ID" value="NC_013440.1"/>
</dbReference>
<dbReference type="InterPro" id="IPR036063">
    <property type="entry name" value="Smr_dom_sf"/>
</dbReference>
<dbReference type="PANTHER" id="PTHR35562">
    <property type="entry name" value="DNA ENDONUCLEASE SMRA-RELATED"/>
    <property type="match status" value="1"/>
</dbReference>
<dbReference type="STRING" id="502025.Hoch_4124"/>
<proteinExistence type="predicted"/>
<dbReference type="InterPro" id="IPR002625">
    <property type="entry name" value="Smr_dom"/>
</dbReference>
<feature type="domain" description="Smr" evidence="2">
    <location>
        <begin position="123"/>
        <end position="206"/>
    </location>
</feature>
<feature type="compositionally biased region" description="Basic residues" evidence="1">
    <location>
        <begin position="1"/>
        <end position="11"/>
    </location>
</feature>